<dbReference type="InterPro" id="IPR016160">
    <property type="entry name" value="Ald_DH_CS_CYS"/>
</dbReference>
<keyword evidence="8" id="KW-1185">Reference proteome</keyword>
<dbReference type="PROSITE" id="PS00687">
    <property type="entry name" value="ALDEHYDE_DEHYDR_GLU"/>
    <property type="match status" value="1"/>
</dbReference>
<dbReference type="RefSeq" id="WP_251465062.1">
    <property type="nucleotide sequence ID" value="NZ_CP097327.1"/>
</dbReference>
<evidence type="ECO:0000256" key="3">
    <source>
        <dbReference type="PROSITE-ProRule" id="PRU10007"/>
    </source>
</evidence>
<dbReference type="SUPFAM" id="SSF53720">
    <property type="entry name" value="ALDH-like"/>
    <property type="match status" value="1"/>
</dbReference>
<dbReference type="InterPro" id="IPR016163">
    <property type="entry name" value="Ald_DH_C"/>
</dbReference>
<evidence type="ECO:0000256" key="1">
    <source>
        <dbReference type="ARBA" id="ARBA00009986"/>
    </source>
</evidence>
<dbReference type="PANTHER" id="PTHR43353">
    <property type="entry name" value="SUCCINATE-SEMIALDEHYDE DEHYDROGENASE, MITOCHONDRIAL"/>
    <property type="match status" value="1"/>
</dbReference>
<sequence length="482" mass="52508">MNRLSNPALFRQSCYINGQWVDSAKTLTVTNPVDQSVLGTIPSLSVEQVNDAIVQAHEGMLSWSKLTAKQRSIILHRWFTLIEANVDDLGLLMTLEQGKPFNEAKGEIRYAASFIEWFAEEGKRVYGETIPQTVTSNRILTIKQPIGVCSAITPWNFPAAMITRKAAPALAAGCSMLIKPASETPFTALALAELAAQAGIPAGVFNVVTGESRVLGELLTRHPLISKFSFTGSTQVGRQLYEQCASTIKKTSLELGGNAPFIVFDDADIDKAVSSAIQAKFRNGGQTCVCVNRFYIHDAIYEQFLTKFVAKVSQLRVGNGLDEGTDIGPMITSRAIEGMHALVDDAIAKGARKLTLGNEIAEQGHFINPKVLVDVDDSMDIVHEEIFGPIAAMIRFHDEDEVIRRANATIYGLAAYFFSKDIGRVYRVAEKLQSGMVGINTGMISNEVAPFGGVKQSGLGKEGSRYGIEDYLTVKYLCIDIA</sequence>
<protein>
    <submittedName>
        <fullName evidence="7">NAD-dependent succinate-semialdehyde dehydrogenase</fullName>
    </submittedName>
</protein>
<dbReference type="EMBL" id="CP097327">
    <property type="protein sequence ID" value="USB38445.1"/>
    <property type="molecule type" value="Genomic_DNA"/>
</dbReference>
<dbReference type="NCBIfam" id="TIGR01780">
    <property type="entry name" value="SSADH"/>
    <property type="match status" value="1"/>
</dbReference>
<evidence type="ECO:0000313" key="9">
    <source>
        <dbReference type="Proteomes" id="UP001222403"/>
    </source>
</evidence>
<dbReference type="PROSITE" id="PS00070">
    <property type="entry name" value="ALDEHYDE_DEHYDR_CYS"/>
    <property type="match status" value="1"/>
</dbReference>
<evidence type="ECO:0000256" key="2">
    <source>
        <dbReference type="ARBA" id="ARBA00023002"/>
    </source>
</evidence>
<organism evidence="7 9">
    <name type="scientific">Providencia vermicola</name>
    <dbReference type="NCBI Taxonomy" id="333965"/>
    <lineage>
        <taxon>Bacteria</taxon>
        <taxon>Pseudomonadati</taxon>
        <taxon>Pseudomonadota</taxon>
        <taxon>Gammaproteobacteria</taxon>
        <taxon>Enterobacterales</taxon>
        <taxon>Morganellaceae</taxon>
        <taxon>Providencia</taxon>
    </lineage>
</organism>
<dbReference type="GO" id="GO:0009450">
    <property type="term" value="P:gamma-aminobutyric acid catabolic process"/>
    <property type="evidence" value="ECO:0007669"/>
    <property type="project" value="InterPro"/>
</dbReference>
<dbReference type="GO" id="GO:0005829">
    <property type="term" value="C:cytosol"/>
    <property type="evidence" value="ECO:0007669"/>
    <property type="project" value="TreeGrafter"/>
</dbReference>
<dbReference type="Proteomes" id="UP001222403">
    <property type="component" value="Chromosome"/>
</dbReference>
<dbReference type="InterPro" id="IPR010102">
    <property type="entry name" value="Succ_semiAld_DH"/>
</dbReference>
<evidence type="ECO:0000313" key="7">
    <source>
        <dbReference type="EMBL" id="WFC07381.1"/>
    </source>
</evidence>
<dbReference type="InterPro" id="IPR015590">
    <property type="entry name" value="Aldehyde_DH_dom"/>
</dbReference>
<evidence type="ECO:0000259" key="5">
    <source>
        <dbReference type="PROSITE" id="PS50006"/>
    </source>
</evidence>
<name>A0AAX3S033_9GAMM</name>
<dbReference type="InterPro" id="IPR016162">
    <property type="entry name" value="Ald_DH_N"/>
</dbReference>
<feature type="active site" evidence="3">
    <location>
        <position position="254"/>
    </location>
</feature>
<dbReference type="InterPro" id="IPR016161">
    <property type="entry name" value="Ald_DH/histidinol_DH"/>
</dbReference>
<dbReference type="InterPro" id="IPR050740">
    <property type="entry name" value="Aldehyde_DH_Superfamily"/>
</dbReference>
<dbReference type="CDD" id="cd07103">
    <property type="entry name" value="ALDH_F5_SSADH_GabD"/>
    <property type="match status" value="1"/>
</dbReference>
<dbReference type="GO" id="GO:0004777">
    <property type="term" value="F:succinate-semialdehyde dehydrogenase (NAD+) activity"/>
    <property type="evidence" value="ECO:0007669"/>
    <property type="project" value="TreeGrafter"/>
</dbReference>
<dbReference type="EMBL" id="CP116222">
    <property type="protein sequence ID" value="WFC07381.1"/>
    <property type="molecule type" value="Genomic_DNA"/>
</dbReference>
<dbReference type="PANTHER" id="PTHR43353:SF5">
    <property type="entry name" value="SUCCINATE-SEMIALDEHYDE DEHYDROGENASE, MITOCHONDRIAL"/>
    <property type="match status" value="1"/>
</dbReference>
<dbReference type="InterPro" id="IPR000253">
    <property type="entry name" value="FHA_dom"/>
</dbReference>
<gene>
    <name evidence="6" type="ORF">M5J11_08210</name>
    <name evidence="7" type="ORF">PG365_03045</name>
</gene>
<evidence type="ECO:0000256" key="4">
    <source>
        <dbReference type="RuleBase" id="RU003345"/>
    </source>
</evidence>
<reference evidence="6" key="1">
    <citation type="journal article" date="2022" name="Front. Microbiol.">
        <title>Identification of a novel aminoglycoside O-nucleotidyltransferase AadA33 in Providencia vermicola.</title>
        <authorList>
            <person name="Feng C."/>
            <person name="Gao M."/>
            <person name="Jiang W."/>
            <person name="Shi W."/>
            <person name="Li A."/>
            <person name="Liu S."/>
            <person name="Zhang L."/>
            <person name="Zhang X."/>
            <person name="Li Q."/>
            <person name="Lin H."/>
            <person name="Lu J."/>
            <person name="Li K."/>
            <person name="Zhang H."/>
            <person name="Hu Y."/>
            <person name="Bao Q."/>
            <person name="Lin X."/>
        </authorList>
    </citation>
    <scope>NUCLEOTIDE SEQUENCE</scope>
    <source>
        <strain evidence="6">P13</strain>
    </source>
</reference>
<proteinExistence type="inferred from homology"/>
<evidence type="ECO:0000313" key="6">
    <source>
        <dbReference type="EMBL" id="USB38445.1"/>
    </source>
</evidence>
<dbReference type="InterPro" id="IPR029510">
    <property type="entry name" value="Ald_DH_CS_GLU"/>
</dbReference>
<dbReference type="Proteomes" id="UP001057142">
    <property type="component" value="Chromosome"/>
</dbReference>
<keyword evidence="2 4" id="KW-0560">Oxidoreductase</keyword>
<dbReference type="AlphaFoldDB" id="A0AAX3S033"/>
<reference evidence="7" key="2">
    <citation type="submission" date="2023-01" db="EMBL/GenBank/DDBJ databases">
        <title>The prevalence of carbapenem-resistant bacteria in aquaculture in China and the genetic diversity of carbapenem-resistant genes.</title>
        <authorList>
            <person name="Wen R."/>
        </authorList>
    </citation>
    <scope>NUCLEOTIDE SEQUENCE</scope>
    <source>
        <strain evidence="7">PVA41-chromosome</strain>
    </source>
</reference>
<dbReference type="Gene3D" id="3.40.605.10">
    <property type="entry name" value="Aldehyde Dehydrogenase, Chain A, domain 1"/>
    <property type="match status" value="1"/>
</dbReference>
<dbReference type="FunFam" id="3.40.605.10:FF:000005">
    <property type="entry name" value="Succinate-semialdehyde dehydrogenase I"/>
    <property type="match status" value="1"/>
</dbReference>
<feature type="domain" description="FHA" evidence="5">
    <location>
        <begin position="315"/>
        <end position="372"/>
    </location>
</feature>
<comment type="similarity">
    <text evidence="1 4">Belongs to the aldehyde dehydrogenase family.</text>
</comment>
<dbReference type="Pfam" id="PF00171">
    <property type="entry name" value="Aldedh"/>
    <property type="match status" value="1"/>
</dbReference>
<evidence type="ECO:0000313" key="8">
    <source>
        <dbReference type="Proteomes" id="UP001057142"/>
    </source>
</evidence>
<dbReference type="Gene3D" id="3.40.309.10">
    <property type="entry name" value="Aldehyde Dehydrogenase, Chain A, domain 2"/>
    <property type="match status" value="1"/>
</dbReference>
<dbReference type="FunFam" id="3.40.309.10:FF:000004">
    <property type="entry name" value="Succinate-semialdehyde dehydrogenase I"/>
    <property type="match status" value="1"/>
</dbReference>
<accession>A0AAX3S033</accession>
<dbReference type="PROSITE" id="PS50006">
    <property type="entry name" value="FHA_DOMAIN"/>
    <property type="match status" value="1"/>
</dbReference>